<evidence type="ECO:0000256" key="1">
    <source>
        <dbReference type="PROSITE-ProRule" id="PRU00047"/>
    </source>
</evidence>
<dbReference type="GO" id="GO:0003677">
    <property type="term" value="F:DNA binding"/>
    <property type="evidence" value="ECO:0007669"/>
    <property type="project" value="InterPro"/>
</dbReference>
<keyword evidence="1" id="KW-0479">Metal-binding</keyword>
<organism evidence="4 5">
    <name type="scientific">Rubroshorea leprosula</name>
    <dbReference type="NCBI Taxonomy" id="152421"/>
    <lineage>
        <taxon>Eukaryota</taxon>
        <taxon>Viridiplantae</taxon>
        <taxon>Streptophyta</taxon>
        <taxon>Embryophyta</taxon>
        <taxon>Tracheophyta</taxon>
        <taxon>Spermatophyta</taxon>
        <taxon>Magnoliopsida</taxon>
        <taxon>eudicotyledons</taxon>
        <taxon>Gunneridae</taxon>
        <taxon>Pentapetalae</taxon>
        <taxon>rosids</taxon>
        <taxon>malvids</taxon>
        <taxon>Malvales</taxon>
        <taxon>Dipterocarpaceae</taxon>
        <taxon>Rubroshorea</taxon>
    </lineage>
</organism>
<dbReference type="InterPro" id="IPR036128">
    <property type="entry name" value="Plus3-like_sf"/>
</dbReference>
<dbReference type="EMBL" id="BPVZ01000157">
    <property type="protein sequence ID" value="GKV42275.1"/>
    <property type="molecule type" value="Genomic_DNA"/>
</dbReference>
<dbReference type="PROSITE" id="PS50158">
    <property type="entry name" value="ZF_CCHC"/>
    <property type="match status" value="1"/>
</dbReference>
<dbReference type="SMART" id="SM00343">
    <property type="entry name" value="ZnF_C2HC"/>
    <property type="match status" value="2"/>
</dbReference>
<dbReference type="InterPro" id="IPR001878">
    <property type="entry name" value="Znf_CCHC"/>
</dbReference>
<keyword evidence="5" id="KW-1185">Reference proteome</keyword>
<dbReference type="PANTHER" id="PTHR38940">
    <property type="entry name" value="PLUS3 DOMAIN-CONTAINING PROTEIN"/>
    <property type="match status" value="1"/>
</dbReference>
<feature type="region of interest" description="Disordered" evidence="2">
    <location>
        <begin position="347"/>
        <end position="403"/>
    </location>
</feature>
<protein>
    <recommendedName>
        <fullName evidence="3">CCHC-type domain-containing protein</fullName>
    </recommendedName>
</protein>
<dbReference type="PANTHER" id="PTHR38940:SF4">
    <property type="entry name" value="OS01G0775100 PROTEIN"/>
    <property type="match status" value="1"/>
</dbReference>
<dbReference type="Pfam" id="PF03126">
    <property type="entry name" value="Plus-3"/>
    <property type="match status" value="1"/>
</dbReference>
<evidence type="ECO:0000313" key="5">
    <source>
        <dbReference type="Proteomes" id="UP001054252"/>
    </source>
</evidence>
<accession>A0AAV5LXL9</accession>
<keyword evidence="1" id="KW-0862">Zinc</keyword>
<dbReference type="GO" id="GO:0008270">
    <property type="term" value="F:zinc ion binding"/>
    <property type="evidence" value="ECO:0007669"/>
    <property type="project" value="UniProtKB-KW"/>
</dbReference>
<evidence type="ECO:0000259" key="3">
    <source>
        <dbReference type="PROSITE" id="PS50158"/>
    </source>
</evidence>
<dbReference type="InterPro" id="IPR004343">
    <property type="entry name" value="Plus-3_dom"/>
</dbReference>
<comment type="caution">
    <text evidence="4">The sequence shown here is derived from an EMBL/GenBank/DDBJ whole genome shotgun (WGS) entry which is preliminary data.</text>
</comment>
<reference evidence="4 5" key="1">
    <citation type="journal article" date="2021" name="Commun. Biol.">
        <title>The genome of Shorea leprosula (Dipterocarpaceae) highlights the ecological relevance of drought in aseasonal tropical rainforests.</title>
        <authorList>
            <person name="Ng K.K.S."/>
            <person name="Kobayashi M.J."/>
            <person name="Fawcett J.A."/>
            <person name="Hatakeyama M."/>
            <person name="Paape T."/>
            <person name="Ng C.H."/>
            <person name="Ang C.C."/>
            <person name="Tnah L.H."/>
            <person name="Lee C.T."/>
            <person name="Nishiyama T."/>
            <person name="Sese J."/>
            <person name="O'Brien M.J."/>
            <person name="Copetti D."/>
            <person name="Mohd Noor M.I."/>
            <person name="Ong R.C."/>
            <person name="Putra M."/>
            <person name="Sireger I.Z."/>
            <person name="Indrioko S."/>
            <person name="Kosugi Y."/>
            <person name="Izuno A."/>
            <person name="Isagi Y."/>
            <person name="Lee S.L."/>
            <person name="Shimizu K.K."/>
        </authorList>
    </citation>
    <scope>NUCLEOTIDE SEQUENCE [LARGE SCALE GENOMIC DNA]</scope>
    <source>
        <strain evidence="4">214</strain>
    </source>
</reference>
<feature type="compositionally biased region" description="Basic and acidic residues" evidence="2">
    <location>
        <begin position="141"/>
        <end position="153"/>
    </location>
</feature>
<evidence type="ECO:0000256" key="2">
    <source>
        <dbReference type="SAM" id="MobiDB-lite"/>
    </source>
</evidence>
<dbReference type="SMART" id="SM00719">
    <property type="entry name" value="Plus3"/>
    <property type="match status" value="1"/>
</dbReference>
<dbReference type="SUPFAM" id="SSF57756">
    <property type="entry name" value="Retrovirus zinc finger-like domains"/>
    <property type="match status" value="1"/>
</dbReference>
<feature type="domain" description="CCHC-type" evidence="3">
    <location>
        <begin position="799"/>
        <end position="814"/>
    </location>
</feature>
<dbReference type="InterPro" id="IPR036875">
    <property type="entry name" value="Znf_CCHC_sf"/>
</dbReference>
<dbReference type="AlphaFoldDB" id="A0AAV5LXL9"/>
<name>A0AAV5LXL9_9ROSI</name>
<dbReference type="Proteomes" id="UP001054252">
    <property type="component" value="Unassembled WGS sequence"/>
</dbReference>
<keyword evidence="1" id="KW-0863">Zinc-finger</keyword>
<evidence type="ECO:0000313" key="4">
    <source>
        <dbReference type="EMBL" id="GKV42275.1"/>
    </source>
</evidence>
<dbReference type="Gene3D" id="4.10.60.10">
    <property type="entry name" value="Zinc finger, CCHC-type"/>
    <property type="match status" value="1"/>
</dbReference>
<dbReference type="SUPFAM" id="SSF159042">
    <property type="entry name" value="Plus3-like"/>
    <property type="match status" value="1"/>
</dbReference>
<sequence>MDEDNENIEPVTDLGLSLDHSHHNIQRRLNNDFGAGANAASRIDMTFVAADPLSELVWSPQNGLSLKCADCSFSEKKPSHLWGAGPSNIVVSPQIIKAGSCNDDKHIDETFSTSLLHKNSGVGVDTLVKSPRYIASVRPMDQSDHEQLADKDNSLPGTGHFVEEMNTKGPISVQHPNEMNDLEDSKEGNTSGENKYQATEIAGDMEDNLLQLPDVDNWGMAQIDPSFNDPVGGARDVGNGNQMSGTEVFLAPEVQAENKCLAFEPLEQNLITPGRKHEKPNSFMGKESKPEVRKGSYPCLFPSKKLEATAENDFPNLISRKACGTSSKTAASQSAFEVKMNFEQDGKTLQKHTSSGEHSPSKSKIHKYQRKGKKRALSDGDVIGRMSEEEDDSHESVESCNSTGLFSSGKRQWEWGFDQQLIVESKRVKKQIHRSPGSSSLNKQDSSFMNWISNMMKGFLKSKAGKPSLALTVAHPNHEHDSPGKDLETCDENPRNSGFQSMFQSIYCPKKEVQGTTALDENLARFEPANTTFDMDATPIACHRKNIDFHQMLLLQNEGFKESTSGDIAGPATELKISSVNFTATQRNSEGSSARNIYSCNLVAGAEKDGRSSSSSLGKCKVMNIENIDSKPASECKRVHNISYKTDPLGSLWIARLTPKASSPYLSQDNQNQSASEVVECSTDCMKFIPHTENHVSISNDLKVAEVEEARQQRGEEPVLGSCKELQIRTTETEASIGFNRITVQNDQKPICKLKPIVPLARVKNSDAMASLFARRLYALKHIMHAGVSEDGAPATVTCFYCGTKGHHLKDCSEMTDTELEGLVTNVKSHNGVEELPCVCVRCFQVNHWAIACPSASSKGQHQSGYGAFLANDSKMQCTKRNEELLKSLNGNENQKAVVSCTVFDGTKTQMGTFLDYVTSADKMKSSMNLNKKYEGSSSRANELKENRITPLCNFISQQASDVRKGIFDAIKMLRLSRTDVLKWMNSQMSLLHLDGFFLRLRLGKWEEVLGGTGYYVACISGAQGLNSQRNSKNSILVNVGGIKCLVDSKYISNHDFLEDELMAWWHATTRSGGKIPSEEELRIKAAGRRMLGL</sequence>
<gene>
    <name evidence="4" type="ORF">SLEP1_g49697</name>
</gene>
<feature type="compositionally biased region" description="Basic residues" evidence="2">
    <location>
        <begin position="361"/>
        <end position="375"/>
    </location>
</feature>
<feature type="region of interest" description="Disordered" evidence="2">
    <location>
        <begin position="140"/>
        <end position="193"/>
    </location>
</feature>
<proteinExistence type="predicted"/>
<dbReference type="Gene3D" id="3.90.70.200">
    <property type="entry name" value="Plus-3 domain"/>
    <property type="match status" value="1"/>
</dbReference>